<dbReference type="PANTHER" id="PTHR21090">
    <property type="entry name" value="AROM/DEHYDROQUINATE SYNTHASE"/>
    <property type="match status" value="1"/>
</dbReference>
<feature type="domain" description="Enolpyruvate transferase" evidence="8">
    <location>
        <begin position="7"/>
        <end position="415"/>
    </location>
</feature>
<evidence type="ECO:0000256" key="4">
    <source>
        <dbReference type="ARBA" id="ARBA00022605"/>
    </source>
</evidence>
<evidence type="ECO:0000256" key="3">
    <source>
        <dbReference type="ARBA" id="ARBA00012450"/>
    </source>
</evidence>
<evidence type="ECO:0000313" key="9">
    <source>
        <dbReference type="EMBL" id="KXA98857.1"/>
    </source>
</evidence>
<evidence type="ECO:0000256" key="7">
    <source>
        <dbReference type="ARBA" id="ARBA00044633"/>
    </source>
</evidence>
<comment type="similarity">
    <text evidence="2">Belongs to the EPSP synthase family.</text>
</comment>
<comment type="catalytic activity">
    <reaction evidence="7">
        <text>3-phosphoshikimate + phosphoenolpyruvate = 5-O-(1-carboxyvinyl)-3-phosphoshikimate + phosphate</text>
        <dbReference type="Rhea" id="RHEA:21256"/>
        <dbReference type="ChEBI" id="CHEBI:43474"/>
        <dbReference type="ChEBI" id="CHEBI:57701"/>
        <dbReference type="ChEBI" id="CHEBI:58702"/>
        <dbReference type="ChEBI" id="CHEBI:145989"/>
        <dbReference type="EC" id="2.5.1.19"/>
    </reaction>
    <physiologicalReaction direction="left-to-right" evidence="7">
        <dbReference type="Rhea" id="RHEA:21257"/>
    </physiologicalReaction>
</comment>
<gene>
    <name evidence="9" type="ORF">AKJ39_00395</name>
</gene>
<dbReference type="PIRSF" id="PIRSF000505">
    <property type="entry name" value="EPSPS"/>
    <property type="match status" value="1"/>
</dbReference>
<dbReference type="SUPFAM" id="SSF55205">
    <property type="entry name" value="EPT/RTPC-like"/>
    <property type="match status" value="1"/>
</dbReference>
<evidence type="ECO:0000256" key="6">
    <source>
        <dbReference type="ARBA" id="ARBA00023141"/>
    </source>
</evidence>
<name>A0A656YZX0_9EURY</name>
<dbReference type="Gene3D" id="3.65.10.10">
    <property type="entry name" value="Enolpyruvate transferase domain"/>
    <property type="match status" value="2"/>
</dbReference>
<keyword evidence="10" id="KW-1185">Reference proteome</keyword>
<dbReference type="UniPathway" id="UPA00053">
    <property type="reaction ID" value="UER00089"/>
</dbReference>
<reference evidence="9 10" key="1">
    <citation type="journal article" date="2016" name="Sci. Rep.">
        <title>Metabolic traits of an uncultured archaeal lineage -MSBL1- from brine pools of the Red Sea.</title>
        <authorList>
            <person name="Mwirichia R."/>
            <person name="Alam I."/>
            <person name="Rashid M."/>
            <person name="Vinu M."/>
            <person name="Ba-Alawi W."/>
            <person name="Anthony Kamau A."/>
            <person name="Kamanda Ngugi D."/>
            <person name="Goker M."/>
            <person name="Klenk H.P."/>
            <person name="Bajic V."/>
            <person name="Stingl U."/>
        </authorList>
    </citation>
    <scope>NUCLEOTIDE SEQUENCE [LARGE SCALE GENOMIC DNA]</scope>
    <source>
        <strain evidence="9">SCGC-AAA259J03</strain>
    </source>
</reference>
<dbReference type="GO" id="GO:0009423">
    <property type="term" value="P:chorismate biosynthetic process"/>
    <property type="evidence" value="ECO:0007669"/>
    <property type="project" value="UniProtKB-UniPathway"/>
</dbReference>
<dbReference type="GO" id="GO:0008652">
    <property type="term" value="P:amino acid biosynthetic process"/>
    <property type="evidence" value="ECO:0007669"/>
    <property type="project" value="UniProtKB-KW"/>
</dbReference>
<dbReference type="Proteomes" id="UP000070257">
    <property type="component" value="Unassembled WGS sequence"/>
</dbReference>
<dbReference type="InterPro" id="IPR036968">
    <property type="entry name" value="Enolpyruvate_Tfrase_sf"/>
</dbReference>
<dbReference type="GO" id="GO:0009073">
    <property type="term" value="P:aromatic amino acid family biosynthetic process"/>
    <property type="evidence" value="ECO:0007669"/>
    <property type="project" value="UniProtKB-KW"/>
</dbReference>
<keyword evidence="5" id="KW-0808">Transferase</keyword>
<evidence type="ECO:0000256" key="5">
    <source>
        <dbReference type="ARBA" id="ARBA00022679"/>
    </source>
</evidence>
<accession>A0A656YZX0</accession>
<dbReference type="GO" id="GO:0003866">
    <property type="term" value="F:3-phosphoshikimate 1-carboxyvinyltransferase activity"/>
    <property type="evidence" value="ECO:0007669"/>
    <property type="project" value="UniProtKB-EC"/>
</dbReference>
<evidence type="ECO:0000313" key="10">
    <source>
        <dbReference type="Proteomes" id="UP000070257"/>
    </source>
</evidence>
<comment type="pathway">
    <text evidence="1">Metabolic intermediate biosynthesis; chorismate biosynthesis; chorismate from D-erythrose 4-phosphate and phosphoenolpyruvate: step 6/7.</text>
</comment>
<dbReference type="PANTHER" id="PTHR21090:SF5">
    <property type="entry name" value="PENTAFUNCTIONAL AROM POLYPEPTIDE"/>
    <property type="match status" value="1"/>
</dbReference>
<dbReference type="InterPro" id="IPR001986">
    <property type="entry name" value="Enolpyruvate_Tfrase_dom"/>
</dbReference>
<dbReference type="InterPro" id="IPR006264">
    <property type="entry name" value="EPSP_synthase"/>
</dbReference>
<dbReference type="InterPro" id="IPR013792">
    <property type="entry name" value="RNA3'P_cycl/enolpyr_Trfase_a/b"/>
</dbReference>
<keyword evidence="6" id="KW-0057">Aromatic amino acid biosynthesis</keyword>
<organism evidence="9 10">
    <name type="scientific">candidate division MSBL1 archaeon SCGC-AAA259J03</name>
    <dbReference type="NCBI Taxonomy" id="1698269"/>
    <lineage>
        <taxon>Archaea</taxon>
        <taxon>Methanobacteriati</taxon>
        <taxon>Methanobacteriota</taxon>
        <taxon>candidate division MSBL1</taxon>
    </lineage>
</organism>
<dbReference type="EC" id="2.5.1.19" evidence="3"/>
<comment type="caution">
    <text evidence="9">The sequence shown here is derived from an EMBL/GenBank/DDBJ whole genome shotgun (WGS) entry which is preliminary data.</text>
</comment>
<evidence type="ECO:0000256" key="2">
    <source>
        <dbReference type="ARBA" id="ARBA00009948"/>
    </source>
</evidence>
<evidence type="ECO:0000256" key="1">
    <source>
        <dbReference type="ARBA" id="ARBA00004811"/>
    </source>
</evidence>
<proteinExistence type="inferred from homology"/>
<protein>
    <recommendedName>
        <fullName evidence="3">3-phosphoshikimate 1-carboxyvinyltransferase</fullName>
        <ecNumber evidence="3">2.5.1.19</ecNumber>
    </recommendedName>
</protein>
<dbReference type="Pfam" id="PF00275">
    <property type="entry name" value="EPSP_synthase"/>
    <property type="match status" value="1"/>
</dbReference>
<evidence type="ECO:0000259" key="8">
    <source>
        <dbReference type="Pfam" id="PF00275"/>
    </source>
</evidence>
<sequence length="427" mass="46558">MIMELVVEPSEKVSGKISPSPSKFCTQFATAIGLLAEGKSVLKSPLVVDDTRDLAKAIETLGATTKRSEKTWSVWGNGRKLNPSGQVLDAKKSIISLSLLASISSLISRLMVITGKEQVRNPPVPTLISSLQKFGVDIHSTKENDSPPLFIFESDIKGGEISLDENTDPRFVPALVLISPFADEKVELELTPKLRGHLLDASIELMKESEVELSIDGERLTVSPGEFEPIEYTPPLDIFSTIPYVAAAIITGSELEITGIEQVKYVEDFEDLMRKIGVELERTNETIKIPAVEEIKAAKIDLEARPELLPFFAVLACSAEGKTELLNATRARRMKSDRIKATTDGLTRLGADVSEQEGGMTIKGPVDLEGGEVDGHDDVAIVASLGVAGLKAKNKVTIKNRAEALRQSYPHFVTKFKELGAEMQYRT</sequence>
<dbReference type="EMBL" id="LHXT01000003">
    <property type="protein sequence ID" value="KXA98857.1"/>
    <property type="molecule type" value="Genomic_DNA"/>
</dbReference>
<keyword evidence="4" id="KW-0028">Amino-acid biosynthesis</keyword>
<dbReference type="AlphaFoldDB" id="A0A656YZX0"/>